<evidence type="ECO:0000313" key="2">
    <source>
        <dbReference type="Proteomes" id="UP001497535"/>
    </source>
</evidence>
<comment type="caution">
    <text evidence="1">The sequence shown here is derived from an EMBL/GenBank/DDBJ whole genome shotgun (WGS) entry which is preliminary data.</text>
</comment>
<sequence>MSKILSTSSLNSTPICAIIRHLYKNSPSILRLFYVAQTLGAFISLIALAFGMLQLCTKQPIQLPISSLLMMLNLCVALLLANVGVALSSLYNLHVPLIRAPSSHCYWLSFSFIDCLAIRTLLNVSIFATYMAGACLALERMAGSLLYIRRTKSKRAIAIFLVILQWLISIFVAIPPILSSSTNPATLVSPHCALLTPSPTQTRPLFFAILGIHALVLAIYSILTYHHHFDPQIAVEVTRQNPLVLEQVHSTEQTLPAAATTVGLFILSTLLDRQFLIALANSFGFGGIEKMDERSILIALNRNKRPEMKVEVLAEGIFKVAFWSEFQTLAIPFISLILVVVLQAQVCSQRIAQEEIYERVGGAADNKSGQS</sequence>
<gene>
    <name evidence="1" type="ORF">MENTE1834_LOCUS38339</name>
</gene>
<accession>A0ACB1AG93</accession>
<protein>
    <submittedName>
        <fullName evidence="1">Uncharacterized protein</fullName>
    </submittedName>
</protein>
<evidence type="ECO:0000313" key="1">
    <source>
        <dbReference type="EMBL" id="CAK5090546.1"/>
    </source>
</evidence>
<keyword evidence="2" id="KW-1185">Reference proteome</keyword>
<name>A0ACB1AG93_MELEN</name>
<dbReference type="EMBL" id="CAVMJV010000083">
    <property type="protein sequence ID" value="CAK5090546.1"/>
    <property type="molecule type" value="Genomic_DNA"/>
</dbReference>
<proteinExistence type="predicted"/>
<dbReference type="Proteomes" id="UP001497535">
    <property type="component" value="Unassembled WGS sequence"/>
</dbReference>
<reference evidence="1" key="1">
    <citation type="submission" date="2023-11" db="EMBL/GenBank/DDBJ databases">
        <authorList>
            <person name="Poullet M."/>
        </authorList>
    </citation>
    <scope>NUCLEOTIDE SEQUENCE</scope>
    <source>
        <strain evidence="1">E1834</strain>
    </source>
</reference>
<organism evidence="1 2">
    <name type="scientific">Meloidogyne enterolobii</name>
    <name type="common">Root-knot nematode worm</name>
    <name type="synonym">Meloidogyne mayaguensis</name>
    <dbReference type="NCBI Taxonomy" id="390850"/>
    <lineage>
        <taxon>Eukaryota</taxon>
        <taxon>Metazoa</taxon>
        <taxon>Ecdysozoa</taxon>
        <taxon>Nematoda</taxon>
        <taxon>Chromadorea</taxon>
        <taxon>Rhabditida</taxon>
        <taxon>Tylenchina</taxon>
        <taxon>Tylenchomorpha</taxon>
        <taxon>Tylenchoidea</taxon>
        <taxon>Meloidogynidae</taxon>
        <taxon>Meloidogyninae</taxon>
        <taxon>Meloidogyne</taxon>
    </lineage>
</organism>